<gene>
    <name evidence="1" type="ORF">TKK_016807</name>
</gene>
<name>A0ABD2W3S5_9HYME</name>
<dbReference type="Proteomes" id="UP001627154">
    <property type="component" value="Unassembled WGS sequence"/>
</dbReference>
<reference evidence="1 2" key="1">
    <citation type="journal article" date="2024" name="bioRxiv">
        <title>A reference genome for Trichogramma kaykai: A tiny desert-dwelling parasitoid wasp with competing sex-ratio distorters.</title>
        <authorList>
            <person name="Culotta J."/>
            <person name="Lindsey A.R."/>
        </authorList>
    </citation>
    <scope>NUCLEOTIDE SEQUENCE [LARGE SCALE GENOMIC DNA]</scope>
    <source>
        <strain evidence="1 2">KSX58</strain>
    </source>
</reference>
<proteinExistence type="predicted"/>
<comment type="caution">
    <text evidence="1">The sequence shown here is derived from an EMBL/GenBank/DDBJ whole genome shotgun (WGS) entry which is preliminary data.</text>
</comment>
<keyword evidence="2" id="KW-1185">Reference proteome</keyword>
<protein>
    <submittedName>
        <fullName evidence="1">Uncharacterized protein</fullName>
    </submittedName>
</protein>
<evidence type="ECO:0000313" key="1">
    <source>
        <dbReference type="EMBL" id="KAL3387685.1"/>
    </source>
</evidence>
<sequence>MHHLVRSKVCRSAAVSRMRRLASYSCNDTATSSTHTPCTDTRIYTHVNDKVHKFPTLFPTPACQSSFPRLHYVKRTKKLGAKPTASSS</sequence>
<accession>A0ABD2W3S5</accession>
<organism evidence="1 2">
    <name type="scientific">Trichogramma kaykai</name>
    <dbReference type="NCBI Taxonomy" id="54128"/>
    <lineage>
        <taxon>Eukaryota</taxon>
        <taxon>Metazoa</taxon>
        <taxon>Ecdysozoa</taxon>
        <taxon>Arthropoda</taxon>
        <taxon>Hexapoda</taxon>
        <taxon>Insecta</taxon>
        <taxon>Pterygota</taxon>
        <taxon>Neoptera</taxon>
        <taxon>Endopterygota</taxon>
        <taxon>Hymenoptera</taxon>
        <taxon>Apocrita</taxon>
        <taxon>Proctotrupomorpha</taxon>
        <taxon>Chalcidoidea</taxon>
        <taxon>Trichogrammatidae</taxon>
        <taxon>Trichogramma</taxon>
    </lineage>
</organism>
<evidence type="ECO:0000313" key="2">
    <source>
        <dbReference type="Proteomes" id="UP001627154"/>
    </source>
</evidence>
<dbReference type="AlphaFoldDB" id="A0ABD2W3S5"/>
<dbReference type="EMBL" id="JBJJXI010000136">
    <property type="protein sequence ID" value="KAL3387685.1"/>
    <property type="molecule type" value="Genomic_DNA"/>
</dbReference>